<dbReference type="InterPro" id="IPR046328">
    <property type="entry name" value="ETS_fam"/>
</dbReference>
<dbReference type="Proteomes" id="UP000807504">
    <property type="component" value="Unassembled WGS sequence"/>
</dbReference>
<dbReference type="InterPro" id="IPR036390">
    <property type="entry name" value="WH_DNA-bd_sf"/>
</dbReference>
<dbReference type="Gene3D" id="1.10.10.10">
    <property type="entry name" value="Winged helix-like DNA-binding domain superfamily/Winged helix DNA-binding domain"/>
    <property type="match status" value="1"/>
</dbReference>
<dbReference type="EMBL" id="JABXBU010000003">
    <property type="protein sequence ID" value="KAF8792578.1"/>
    <property type="molecule type" value="Genomic_DNA"/>
</dbReference>
<sequence length="462" mass="52215">MNPEIYSPPPYKNTMSSQPQIASADGALGCGTATGFVQAPSQLSPPVEWEFDVGVGEEILPQTSAEAINILEARINGHFLRAVSNLEPVMQQQISDHSSYNLENPNADTSPSLDIALEIFQSLFERQSESNTSSYRNPTYPMSPEVSMDHSKNPGPYNLHESEGISRRRHSSNFSINSRSESPCEPRSDSEASYPGSENFDLNNVERLTISFQDSFQFYGSDIPQSVPAMLGVQNNQFYSNNSELAVANIDPLPPYHYPHIKENINNNVQRRPPPLYPTINTNKAQRRAPPPYSTFNLKKAQRKGISSSSRNIAQEFSSLPFVAENAAPSQETDTEALIRLFGRRQTKDTSSVGAGNVHLWQFLLQLLADSRYSSIIRWEGSNGEFKLVQPEEVAAKWGEMKNNPKMNYEHLSRGLRYYYDKNIMAKSRSKKFVYQFLKDNILMELRTPKIPDSEFIQQYYK</sequence>
<dbReference type="GO" id="GO:0005634">
    <property type="term" value="C:nucleus"/>
    <property type="evidence" value="ECO:0007669"/>
    <property type="project" value="UniProtKB-SubCell"/>
</dbReference>
<dbReference type="PROSITE" id="PS00346">
    <property type="entry name" value="ETS_DOMAIN_2"/>
    <property type="match status" value="1"/>
</dbReference>
<feature type="compositionally biased region" description="Low complexity" evidence="4">
    <location>
        <begin position="172"/>
        <end position="181"/>
    </location>
</feature>
<dbReference type="PROSITE" id="PS00345">
    <property type="entry name" value="ETS_DOMAIN_1"/>
    <property type="match status" value="1"/>
</dbReference>
<keyword evidence="3" id="KW-0539">Nucleus</keyword>
<keyword evidence="7" id="KW-1185">Reference proteome</keyword>
<evidence type="ECO:0000259" key="5">
    <source>
        <dbReference type="PROSITE" id="PS50061"/>
    </source>
</evidence>
<proteinExistence type="inferred from homology"/>
<keyword evidence="2 3" id="KW-0238">DNA-binding</keyword>
<name>A0A8T0FQW6_ARGBR</name>
<evidence type="ECO:0000256" key="2">
    <source>
        <dbReference type="ARBA" id="ARBA00023125"/>
    </source>
</evidence>
<organism evidence="6 7">
    <name type="scientific">Argiope bruennichi</name>
    <name type="common">Wasp spider</name>
    <name type="synonym">Aranea bruennichi</name>
    <dbReference type="NCBI Taxonomy" id="94029"/>
    <lineage>
        <taxon>Eukaryota</taxon>
        <taxon>Metazoa</taxon>
        <taxon>Ecdysozoa</taxon>
        <taxon>Arthropoda</taxon>
        <taxon>Chelicerata</taxon>
        <taxon>Arachnida</taxon>
        <taxon>Araneae</taxon>
        <taxon>Araneomorphae</taxon>
        <taxon>Entelegynae</taxon>
        <taxon>Araneoidea</taxon>
        <taxon>Araneidae</taxon>
        <taxon>Argiope</taxon>
    </lineage>
</organism>
<comment type="subcellular location">
    <subcellularLocation>
        <location evidence="3">Nucleus</location>
    </subcellularLocation>
</comment>
<dbReference type="PROSITE" id="PS50061">
    <property type="entry name" value="ETS_DOMAIN_3"/>
    <property type="match status" value="1"/>
</dbReference>
<dbReference type="GO" id="GO:0030154">
    <property type="term" value="P:cell differentiation"/>
    <property type="evidence" value="ECO:0007669"/>
    <property type="project" value="TreeGrafter"/>
</dbReference>
<evidence type="ECO:0000313" key="6">
    <source>
        <dbReference type="EMBL" id="KAF8792578.1"/>
    </source>
</evidence>
<dbReference type="PRINTS" id="PR00454">
    <property type="entry name" value="ETSDOMAIN"/>
</dbReference>
<dbReference type="SMART" id="SM00413">
    <property type="entry name" value="ETS"/>
    <property type="match status" value="1"/>
</dbReference>
<feature type="region of interest" description="Disordered" evidence="4">
    <location>
        <begin position="128"/>
        <end position="198"/>
    </location>
</feature>
<dbReference type="AlphaFoldDB" id="A0A8T0FQW6"/>
<feature type="domain" description="ETS" evidence="5">
    <location>
        <begin position="358"/>
        <end position="438"/>
    </location>
</feature>
<accession>A0A8T0FQW6</accession>
<dbReference type="GO" id="GO:0000981">
    <property type="term" value="F:DNA-binding transcription factor activity, RNA polymerase II-specific"/>
    <property type="evidence" value="ECO:0007669"/>
    <property type="project" value="TreeGrafter"/>
</dbReference>
<reference evidence="6" key="1">
    <citation type="journal article" date="2020" name="bioRxiv">
        <title>Chromosome-level reference genome of the European wasp spider Argiope bruennichi: a resource for studies on range expansion and evolutionary adaptation.</title>
        <authorList>
            <person name="Sheffer M.M."/>
            <person name="Hoppe A."/>
            <person name="Krehenwinkel H."/>
            <person name="Uhl G."/>
            <person name="Kuss A.W."/>
            <person name="Jensen L."/>
            <person name="Jensen C."/>
            <person name="Gillespie R.G."/>
            <person name="Hoff K.J."/>
            <person name="Prost S."/>
        </authorList>
    </citation>
    <scope>NUCLEOTIDE SEQUENCE</scope>
</reference>
<dbReference type="Pfam" id="PF00178">
    <property type="entry name" value="Ets"/>
    <property type="match status" value="1"/>
</dbReference>
<evidence type="ECO:0000313" key="7">
    <source>
        <dbReference type="Proteomes" id="UP000807504"/>
    </source>
</evidence>
<dbReference type="InterPro" id="IPR036388">
    <property type="entry name" value="WH-like_DNA-bd_sf"/>
</dbReference>
<gene>
    <name evidence="6" type="ORF">HNY73_004157</name>
</gene>
<dbReference type="GO" id="GO:0043565">
    <property type="term" value="F:sequence-specific DNA binding"/>
    <property type="evidence" value="ECO:0007669"/>
    <property type="project" value="InterPro"/>
</dbReference>
<evidence type="ECO:0000256" key="3">
    <source>
        <dbReference type="RuleBase" id="RU004019"/>
    </source>
</evidence>
<comment type="similarity">
    <text evidence="1 3">Belongs to the ETS family.</text>
</comment>
<dbReference type="PANTHER" id="PTHR11849">
    <property type="entry name" value="ETS"/>
    <property type="match status" value="1"/>
</dbReference>
<reference evidence="6" key="2">
    <citation type="submission" date="2020-06" db="EMBL/GenBank/DDBJ databases">
        <authorList>
            <person name="Sheffer M."/>
        </authorList>
    </citation>
    <scope>NUCLEOTIDE SEQUENCE</scope>
</reference>
<evidence type="ECO:0000256" key="4">
    <source>
        <dbReference type="SAM" id="MobiDB-lite"/>
    </source>
</evidence>
<dbReference type="InterPro" id="IPR000418">
    <property type="entry name" value="Ets_dom"/>
</dbReference>
<comment type="caution">
    <text evidence="6">The sequence shown here is derived from an EMBL/GenBank/DDBJ whole genome shotgun (WGS) entry which is preliminary data.</text>
</comment>
<evidence type="ECO:0000256" key="1">
    <source>
        <dbReference type="ARBA" id="ARBA00005562"/>
    </source>
</evidence>
<protein>
    <submittedName>
        <fullName evidence="6">ETS domain-containing transcription factor</fullName>
    </submittedName>
</protein>
<dbReference type="SUPFAM" id="SSF46785">
    <property type="entry name" value="Winged helix' DNA-binding domain"/>
    <property type="match status" value="1"/>
</dbReference>